<proteinExistence type="predicted"/>
<name>A0A5T1JLG3_CAMJU</name>
<organism evidence="2">
    <name type="scientific">Campylobacter jejuni</name>
    <dbReference type="NCBI Taxonomy" id="197"/>
    <lineage>
        <taxon>Bacteria</taxon>
        <taxon>Pseudomonadati</taxon>
        <taxon>Campylobacterota</taxon>
        <taxon>Epsilonproteobacteria</taxon>
        <taxon>Campylobacterales</taxon>
        <taxon>Campylobacteraceae</taxon>
        <taxon>Campylobacter</taxon>
    </lineage>
</organism>
<dbReference type="AlphaFoldDB" id="A0A5T1JLG3"/>
<reference evidence="2" key="1">
    <citation type="submission" date="2018-05" db="EMBL/GenBank/DDBJ databases">
        <authorList>
            <consortium name="PulseNet: The National Subtyping Network for Foodborne Disease Surveillance"/>
            <person name="Tarr C.L."/>
            <person name="Trees E."/>
            <person name="Katz L.S."/>
            <person name="Carleton-Romer H.A."/>
            <person name="Stroika S."/>
            <person name="Kucerova Z."/>
            <person name="Roache K.F."/>
            <person name="Sabol A.L."/>
            <person name="Besser J."/>
            <person name="Gerner-Smidt P."/>
        </authorList>
    </citation>
    <scope>NUCLEOTIDE SEQUENCE</scope>
    <source>
        <strain evidence="2">PNUSAC001633</strain>
    </source>
</reference>
<feature type="region of interest" description="Disordered" evidence="1">
    <location>
        <begin position="143"/>
        <end position="170"/>
    </location>
</feature>
<feature type="non-terminal residue" evidence="2">
    <location>
        <position position="170"/>
    </location>
</feature>
<accession>A0A5T1JLG3</accession>
<gene>
    <name evidence="2" type="ORF">B9I30_09395</name>
</gene>
<feature type="compositionally biased region" description="Basic and acidic residues" evidence="1">
    <location>
        <begin position="160"/>
        <end position="170"/>
    </location>
</feature>
<evidence type="ECO:0000256" key="1">
    <source>
        <dbReference type="SAM" id="MobiDB-lite"/>
    </source>
</evidence>
<dbReference type="EMBL" id="AACLTG010000065">
    <property type="protein sequence ID" value="EAL1137579.1"/>
    <property type="molecule type" value="Genomic_DNA"/>
</dbReference>
<comment type="caution">
    <text evidence="2">The sequence shown here is derived from an EMBL/GenBank/DDBJ whole genome shotgun (WGS) entry which is preliminary data.</text>
</comment>
<protein>
    <submittedName>
        <fullName evidence="2">Uncharacterized protein</fullName>
    </submittedName>
</protein>
<evidence type="ECO:0000313" key="2">
    <source>
        <dbReference type="EMBL" id="EAL1137579.1"/>
    </source>
</evidence>
<sequence length="170" mass="19239">MSVDLREIAIKTEEINKDFSEALEILKELFKNGVKPSDESIKNAINEVLTSFNFIKQSELKEKLEALLEELGINANINEESLKEVVLKVVLENQESLKGDKGDPFTYEDFTEEQLENLKGQDGAKGADGKSAYELWLENEENTGKSQDEFLESLKAQTPTKEEIKPIIEE</sequence>